<keyword evidence="2" id="KW-1185">Reference proteome</keyword>
<protein>
    <submittedName>
        <fullName evidence="1">Uncharacterized protein</fullName>
    </submittedName>
</protein>
<comment type="caution">
    <text evidence="1">The sequence shown here is derived from an EMBL/GenBank/DDBJ whole genome shotgun (WGS) entry which is preliminary data.</text>
</comment>
<dbReference type="Proteomes" id="UP001219525">
    <property type="component" value="Unassembled WGS sequence"/>
</dbReference>
<evidence type="ECO:0000313" key="2">
    <source>
        <dbReference type="Proteomes" id="UP001219525"/>
    </source>
</evidence>
<proteinExistence type="predicted"/>
<name>A0AAD6VKE5_9AGAR</name>
<organism evidence="1 2">
    <name type="scientific">Mycena pura</name>
    <dbReference type="NCBI Taxonomy" id="153505"/>
    <lineage>
        <taxon>Eukaryota</taxon>
        <taxon>Fungi</taxon>
        <taxon>Dikarya</taxon>
        <taxon>Basidiomycota</taxon>
        <taxon>Agaricomycotina</taxon>
        <taxon>Agaricomycetes</taxon>
        <taxon>Agaricomycetidae</taxon>
        <taxon>Agaricales</taxon>
        <taxon>Marasmiineae</taxon>
        <taxon>Mycenaceae</taxon>
        <taxon>Mycena</taxon>
    </lineage>
</organism>
<evidence type="ECO:0000313" key="1">
    <source>
        <dbReference type="EMBL" id="KAJ7212281.1"/>
    </source>
</evidence>
<sequence length="223" mass="25564">MTLTLAQRQNAEAVAQKIFQWEVLTEEQCRILREETDYEELSQVYAEHAPNSLPVGSLPPREDYDVCIRQAELDVQKECITIIDRIRCVSNCMFLCRVTMNMTAEENESMYLEMLRHRTALHQNNFLALGYQIPTPPTPPTPTEPQYPLVLDATAFTFEGLGSFQRIRVSKADIARYRGNPGLLTKHTFVMSGPDARWIRKGFPCLGNFADRRGEDSLRGFCR</sequence>
<dbReference type="AlphaFoldDB" id="A0AAD6VKE5"/>
<dbReference type="EMBL" id="JARJCW010000024">
    <property type="protein sequence ID" value="KAJ7212281.1"/>
    <property type="molecule type" value="Genomic_DNA"/>
</dbReference>
<gene>
    <name evidence="1" type="ORF">GGX14DRAFT_622904</name>
</gene>
<accession>A0AAD6VKE5</accession>
<reference evidence="1" key="1">
    <citation type="submission" date="2023-03" db="EMBL/GenBank/DDBJ databases">
        <title>Massive genome expansion in bonnet fungi (Mycena s.s.) driven by repeated elements and novel gene families across ecological guilds.</title>
        <authorList>
            <consortium name="Lawrence Berkeley National Laboratory"/>
            <person name="Harder C.B."/>
            <person name="Miyauchi S."/>
            <person name="Viragh M."/>
            <person name="Kuo A."/>
            <person name="Thoen E."/>
            <person name="Andreopoulos B."/>
            <person name="Lu D."/>
            <person name="Skrede I."/>
            <person name="Drula E."/>
            <person name="Henrissat B."/>
            <person name="Morin E."/>
            <person name="Kohler A."/>
            <person name="Barry K."/>
            <person name="LaButti K."/>
            <person name="Morin E."/>
            <person name="Salamov A."/>
            <person name="Lipzen A."/>
            <person name="Mereny Z."/>
            <person name="Hegedus B."/>
            <person name="Baldrian P."/>
            <person name="Stursova M."/>
            <person name="Weitz H."/>
            <person name="Taylor A."/>
            <person name="Grigoriev I.V."/>
            <person name="Nagy L.G."/>
            <person name="Martin F."/>
            <person name="Kauserud H."/>
        </authorList>
    </citation>
    <scope>NUCLEOTIDE SEQUENCE</scope>
    <source>
        <strain evidence="1">9144</strain>
    </source>
</reference>